<keyword evidence="7" id="KW-0732">Signal</keyword>
<dbReference type="PANTHER" id="PTHR44360:SF1">
    <property type="entry name" value="DNAJ HOMOLOG SUBFAMILY B MEMBER 9"/>
    <property type="match status" value="1"/>
</dbReference>
<comment type="function">
    <text evidence="4">Co-chaperone for Hsp70 protein HSPA5/BiP that acts as a key repressor of the ERN1/IRE1-mediated unfolded protein response (UPR). J domain-containing co-chaperones stimulate the ATPase activity of Hsp70 proteins and are required for efficient substrate recognition by Hsp70 proteins. In the unstressed endoplasmic reticulum, interacts with the luminal region of ERN1/IRE1 and selectively recruits HSPA5/BiP: HSPA5/BiP disrupts the dimerization of the active ERN1/IRE1 luminal region, thereby inactivating ERN1/IRE1. Also involved in endoplasmic reticulum-associated degradation (ERAD) of misfolded proteins. Required for survival of B-cell progenitors and normal antibody production.</text>
</comment>
<evidence type="ECO:0000256" key="1">
    <source>
        <dbReference type="ARBA" id="ARBA00023186"/>
    </source>
</evidence>
<dbReference type="InterPro" id="IPR036869">
    <property type="entry name" value="J_dom_sf"/>
</dbReference>
<dbReference type="PRINTS" id="PR00625">
    <property type="entry name" value="JDOMAIN"/>
</dbReference>
<feature type="compositionally biased region" description="Low complexity" evidence="6">
    <location>
        <begin position="120"/>
        <end position="141"/>
    </location>
</feature>
<evidence type="ECO:0000256" key="4">
    <source>
        <dbReference type="ARBA" id="ARBA00045428"/>
    </source>
</evidence>
<evidence type="ECO:0000256" key="5">
    <source>
        <dbReference type="ARBA" id="ARBA00046365"/>
    </source>
</evidence>
<evidence type="ECO:0000313" key="10">
    <source>
        <dbReference type="Proteomes" id="UP000678393"/>
    </source>
</evidence>
<dbReference type="SUPFAM" id="SSF46565">
    <property type="entry name" value="Chaperone J-domain"/>
    <property type="match status" value="1"/>
</dbReference>
<dbReference type="Proteomes" id="UP000678393">
    <property type="component" value="Unassembled WGS sequence"/>
</dbReference>
<dbReference type="Gene3D" id="1.10.287.110">
    <property type="entry name" value="DnaJ domain"/>
    <property type="match status" value="1"/>
</dbReference>
<feature type="chain" id="PRO_5035760693" description="DnaJ homolog subfamily B member 9" evidence="7">
    <location>
        <begin position="26"/>
        <end position="277"/>
    </location>
</feature>
<dbReference type="CDD" id="cd06257">
    <property type="entry name" value="DnaJ"/>
    <property type="match status" value="1"/>
</dbReference>
<accession>A0A8S3Z9C2</accession>
<dbReference type="SMART" id="SM00271">
    <property type="entry name" value="DnaJ"/>
    <property type="match status" value="1"/>
</dbReference>
<keyword evidence="10" id="KW-1185">Reference proteome</keyword>
<dbReference type="InterPro" id="IPR051948">
    <property type="entry name" value="Hsp70_co-chaperone_J-domain"/>
</dbReference>
<sequence>MNLSRGLCFLAALYCTVILYEVVESAEDYYKVLGVKRKATQKEIKKAFRKLALKYHPDKNKAKDANEKFLKITKAYEILSDPKKRQIYDMYGDEDQKSAPPGSQQGDFNQFYQQSNKNSQFHGGQFHQHGGQFHQHGGQFHQHGRQFHQHGSGEYAHFTFKDSGHFFDFDNLFHGMGGDNMFSSFEKKAKGSKGSGHKAKDFEFDFGGGDIFEHFFGDHKHFGHSRDNFAHWHGHGKDHSHSFVHNMHQKSSHSRQQRCQQVTQRVGGQTITYTQCS</sequence>
<evidence type="ECO:0000256" key="7">
    <source>
        <dbReference type="SAM" id="SignalP"/>
    </source>
</evidence>
<dbReference type="OrthoDB" id="10250354at2759"/>
<dbReference type="PANTHER" id="PTHR44360">
    <property type="entry name" value="DNAJ HOMOLOG SUBFAMILY B MEMBER 9"/>
    <property type="match status" value="1"/>
</dbReference>
<evidence type="ECO:0000256" key="6">
    <source>
        <dbReference type="SAM" id="MobiDB-lite"/>
    </source>
</evidence>
<dbReference type="GO" id="GO:0036503">
    <property type="term" value="P:ERAD pathway"/>
    <property type="evidence" value="ECO:0007669"/>
    <property type="project" value="TreeGrafter"/>
</dbReference>
<evidence type="ECO:0000259" key="8">
    <source>
        <dbReference type="PROSITE" id="PS50076"/>
    </source>
</evidence>
<dbReference type="PROSITE" id="PS50076">
    <property type="entry name" value="DNAJ_2"/>
    <property type="match status" value="1"/>
</dbReference>
<comment type="subunit">
    <text evidence="5">Interacts with HSPA5/BiP; interaction is direct. Interacts with ERN1/IRE1 (via the luminal region). Interacts with DERL1.</text>
</comment>
<feature type="domain" description="J" evidence="8">
    <location>
        <begin position="28"/>
        <end position="92"/>
    </location>
</feature>
<feature type="signal peptide" evidence="7">
    <location>
        <begin position="1"/>
        <end position="25"/>
    </location>
</feature>
<organism evidence="9 10">
    <name type="scientific">Candidula unifasciata</name>
    <dbReference type="NCBI Taxonomy" id="100452"/>
    <lineage>
        <taxon>Eukaryota</taxon>
        <taxon>Metazoa</taxon>
        <taxon>Spiralia</taxon>
        <taxon>Lophotrochozoa</taxon>
        <taxon>Mollusca</taxon>
        <taxon>Gastropoda</taxon>
        <taxon>Heterobranchia</taxon>
        <taxon>Euthyneura</taxon>
        <taxon>Panpulmonata</taxon>
        <taxon>Eupulmonata</taxon>
        <taxon>Stylommatophora</taxon>
        <taxon>Helicina</taxon>
        <taxon>Helicoidea</taxon>
        <taxon>Geomitridae</taxon>
        <taxon>Candidula</taxon>
    </lineage>
</organism>
<dbReference type="AlphaFoldDB" id="A0A8S3Z9C2"/>
<evidence type="ECO:0000313" key="9">
    <source>
        <dbReference type="EMBL" id="CAG5126154.1"/>
    </source>
</evidence>
<evidence type="ECO:0000256" key="2">
    <source>
        <dbReference type="ARBA" id="ARBA00040158"/>
    </source>
</evidence>
<gene>
    <name evidence="9" type="ORF">CUNI_LOCUS11712</name>
</gene>
<name>A0A8S3Z9C2_9EUPU</name>
<dbReference type="EMBL" id="CAJHNH020002269">
    <property type="protein sequence ID" value="CAG5126154.1"/>
    <property type="molecule type" value="Genomic_DNA"/>
</dbReference>
<dbReference type="InterPro" id="IPR001623">
    <property type="entry name" value="DnaJ_domain"/>
</dbReference>
<dbReference type="Pfam" id="PF00226">
    <property type="entry name" value="DnaJ"/>
    <property type="match status" value="1"/>
</dbReference>
<dbReference type="GO" id="GO:0051087">
    <property type="term" value="F:protein-folding chaperone binding"/>
    <property type="evidence" value="ECO:0007669"/>
    <property type="project" value="TreeGrafter"/>
</dbReference>
<dbReference type="GO" id="GO:0005783">
    <property type="term" value="C:endoplasmic reticulum"/>
    <property type="evidence" value="ECO:0007669"/>
    <property type="project" value="TreeGrafter"/>
</dbReference>
<keyword evidence="1" id="KW-0143">Chaperone</keyword>
<reference evidence="9" key="1">
    <citation type="submission" date="2021-04" db="EMBL/GenBank/DDBJ databases">
        <authorList>
            <consortium name="Molecular Ecology Group"/>
        </authorList>
    </citation>
    <scope>NUCLEOTIDE SEQUENCE</scope>
</reference>
<feature type="region of interest" description="Disordered" evidence="6">
    <location>
        <begin position="119"/>
        <end position="148"/>
    </location>
</feature>
<dbReference type="GO" id="GO:0051787">
    <property type="term" value="F:misfolded protein binding"/>
    <property type="evidence" value="ECO:0007669"/>
    <property type="project" value="TreeGrafter"/>
</dbReference>
<protein>
    <recommendedName>
        <fullName evidence="2">DnaJ homolog subfamily B member 9</fullName>
    </recommendedName>
    <alternativeName>
        <fullName evidence="3">Endoplasmic reticulum DNA J domain-containing protein 4</fullName>
    </alternativeName>
</protein>
<evidence type="ECO:0000256" key="3">
    <source>
        <dbReference type="ARBA" id="ARBA00041533"/>
    </source>
</evidence>
<proteinExistence type="predicted"/>
<comment type="caution">
    <text evidence="9">The sequence shown here is derived from an EMBL/GenBank/DDBJ whole genome shotgun (WGS) entry which is preliminary data.</text>
</comment>